<keyword evidence="3" id="KW-1185">Reference proteome</keyword>
<accession>A0A8H7THV6</accession>
<comment type="caution">
    <text evidence="2">The sequence shown here is derived from an EMBL/GenBank/DDBJ whole genome shotgun (WGS) entry which is preliminary data.</text>
</comment>
<organism evidence="2 3">
    <name type="scientific">Cadophora malorum</name>
    <dbReference type="NCBI Taxonomy" id="108018"/>
    <lineage>
        <taxon>Eukaryota</taxon>
        <taxon>Fungi</taxon>
        <taxon>Dikarya</taxon>
        <taxon>Ascomycota</taxon>
        <taxon>Pezizomycotina</taxon>
        <taxon>Leotiomycetes</taxon>
        <taxon>Helotiales</taxon>
        <taxon>Ploettnerulaceae</taxon>
        <taxon>Cadophora</taxon>
    </lineage>
</organism>
<evidence type="ECO:0000256" key="1">
    <source>
        <dbReference type="SAM" id="MobiDB-lite"/>
    </source>
</evidence>
<dbReference type="AlphaFoldDB" id="A0A8H7THV6"/>
<evidence type="ECO:0000313" key="3">
    <source>
        <dbReference type="Proteomes" id="UP000664132"/>
    </source>
</evidence>
<feature type="compositionally biased region" description="Basic and acidic residues" evidence="1">
    <location>
        <begin position="473"/>
        <end position="493"/>
    </location>
</feature>
<name>A0A8H7THV6_9HELO</name>
<feature type="compositionally biased region" description="Basic residues" evidence="1">
    <location>
        <begin position="450"/>
        <end position="463"/>
    </location>
</feature>
<feature type="region of interest" description="Disordered" evidence="1">
    <location>
        <begin position="437"/>
        <end position="504"/>
    </location>
</feature>
<dbReference type="Proteomes" id="UP000664132">
    <property type="component" value="Unassembled WGS sequence"/>
</dbReference>
<sequence>MNMIKGWHGPIVFKVIAAFRNAQTQQELENAMRGFANLHINGLEFARTKASNLQRGNKLRRSEIEAIQHAQRTGKLLAHRTAPTSQHFRVVGDKSSNVGRHGTAWRAPQQEWRWSQFMQIAEMYDFHGEDTITQWTMKDLDGSLVFFPFSGLAKTMVTWNTWINECWWNERLQRMKRDCNRLFDTEFNADVLMFIALHCRLKALRADIERMAEEGVTPSDAKRQLVARDRSGLEPCPFNRSPVTAALEKKVHGVAMNHGFSSLHPMDQFEDFDFDSCNISLGTQCSNFGVWQYDPAVWDDIFTQFDRLRVDDTTFWPSGIIKWTDEKLQAPSAQRIDFTESDEEEFQLRTTLYKGDMAGEVEDQDPSADEDGPVDEVQDFTDDILSILPQLPRVKDDNTAYEETGKTRALHTLLTSMNSVELQQSLRMVQQAISMQEQGALEPTESLRTANKRRRRAGHKRRGSSSSYEPSEADDRSSKRREQGMIEKVERSTRRSAGHWNEGL</sequence>
<gene>
    <name evidence="2" type="ORF">IFR04_006845</name>
</gene>
<evidence type="ECO:0000313" key="2">
    <source>
        <dbReference type="EMBL" id="KAG4419994.1"/>
    </source>
</evidence>
<reference evidence="2" key="1">
    <citation type="submission" date="2021-02" db="EMBL/GenBank/DDBJ databases">
        <title>Genome sequence Cadophora malorum strain M34.</title>
        <authorList>
            <person name="Stefanovic E."/>
            <person name="Vu D."/>
            <person name="Scully C."/>
            <person name="Dijksterhuis J."/>
            <person name="Roader J."/>
            <person name="Houbraken J."/>
        </authorList>
    </citation>
    <scope>NUCLEOTIDE SEQUENCE</scope>
    <source>
        <strain evidence="2">M34</strain>
    </source>
</reference>
<dbReference type="EMBL" id="JAFJYH010000093">
    <property type="protein sequence ID" value="KAG4419994.1"/>
    <property type="molecule type" value="Genomic_DNA"/>
</dbReference>
<feature type="compositionally biased region" description="Acidic residues" evidence="1">
    <location>
        <begin position="359"/>
        <end position="376"/>
    </location>
</feature>
<protein>
    <submittedName>
        <fullName evidence="2">Uncharacterized protein</fullName>
    </submittedName>
</protein>
<proteinExistence type="predicted"/>
<feature type="region of interest" description="Disordered" evidence="1">
    <location>
        <begin position="356"/>
        <end position="376"/>
    </location>
</feature>